<dbReference type="SUPFAM" id="SSF103190">
    <property type="entry name" value="Sensory domain-like"/>
    <property type="match status" value="1"/>
</dbReference>
<dbReference type="SMART" id="SM00388">
    <property type="entry name" value="HisKA"/>
    <property type="match status" value="1"/>
</dbReference>
<feature type="domain" description="HAMP" evidence="16">
    <location>
        <begin position="195"/>
        <end position="247"/>
    </location>
</feature>
<dbReference type="InterPro" id="IPR036097">
    <property type="entry name" value="HisK_dim/P_sf"/>
</dbReference>
<evidence type="ECO:0000256" key="6">
    <source>
        <dbReference type="ARBA" id="ARBA00022679"/>
    </source>
</evidence>
<gene>
    <name evidence="17" type="ORF">ETSY2_48145</name>
</gene>
<keyword evidence="8" id="KW-0547">Nucleotide-binding</keyword>
<evidence type="ECO:0000313" key="18">
    <source>
        <dbReference type="Proteomes" id="UP000019140"/>
    </source>
</evidence>
<keyword evidence="10" id="KW-0067">ATP-binding</keyword>
<keyword evidence="7 14" id="KW-0812">Transmembrane</keyword>
<dbReference type="HOGENOM" id="CLU_000445_89_29_7"/>
<dbReference type="InterPro" id="IPR013767">
    <property type="entry name" value="PAS_fold"/>
</dbReference>
<keyword evidence="5" id="KW-0597">Phosphoprotein</keyword>
<dbReference type="PANTHER" id="PTHR45528">
    <property type="entry name" value="SENSOR HISTIDINE KINASE CPXA"/>
    <property type="match status" value="1"/>
</dbReference>
<dbReference type="EC" id="2.7.13.3" evidence="3"/>
<evidence type="ECO:0000256" key="5">
    <source>
        <dbReference type="ARBA" id="ARBA00022553"/>
    </source>
</evidence>
<evidence type="ECO:0000313" key="17">
    <source>
        <dbReference type="EMBL" id="ETW95425.1"/>
    </source>
</evidence>
<dbReference type="PANTHER" id="PTHR45528:SF1">
    <property type="entry name" value="SENSOR HISTIDINE KINASE CPXA"/>
    <property type="match status" value="1"/>
</dbReference>
<dbReference type="GO" id="GO:0005886">
    <property type="term" value="C:plasma membrane"/>
    <property type="evidence" value="ECO:0007669"/>
    <property type="project" value="UniProtKB-SubCell"/>
</dbReference>
<dbReference type="CDD" id="cd00130">
    <property type="entry name" value="PAS"/>
    <property type="match status" value="1"/>
</dbReference>
<dbReference type="SMART" id="SM00091">
    <property type="entry name" value="PAS"/>
    <property type="match status" value="1"/>
</dbReference>
<evidence type="ECO:0000256" key="10">
    <source>
        <dbReference type="ARBA" id="ARBA00022840"/>
    </source>
</evidence>
<keyword evidence="18" id="KW-1185">Reference proteome</keyword>
<name>W4LCI3_9BACT</name>
<keyword evidence="6" id="KW-0808">Transferase</keyword>
<dbReference type="InterPro" id="IPR000014">
    <property type="entry name" value="PAS"/>
</dbReference>
<dbReference type="InterPro" id="IPR000700">
    <property type="entry name" value="PAS-assoc_C"/>
</dbReference>
<keyword evidence="9" id="KW-0418">Kinase</keyword>
<dbReference type="Pfam" id="PF00512">
    <property type="entry name" value="HisKA"/>
    <property type="match status" value="1"/>
</dbReference>
<evidence type="ECO:0000256" key="11">
    <source>
        <dbReference type="ARBA" id="ARBA00022989"/>
    </source>
</evidence>
<comment type="subcellular location">
    <subcellularLocation>
        <location evidence="2">Cell membrane</location>
        <topology evidence="2">Multi-pass membrane protein</topology>
    </subcellularLocation>
</comment>
<dbReference type="PROSITE" id="PS50113">
    <property type="entry name" value="PAC"/>
    <property type="match status" value="1"/>
</dbReference>
<accession>W4LCI3</accession>
<dbReference type="CDD" id="cd00082">
    <property type="entry name" value="HisKA"/>
    <property type="match status" value="1"/>
</dbReference>
<dbReference type="InterPro" id="IPR003661">
    <property type="entry name" value="HisK_dim/P_dom"/>
</dbReference>
<reference evidence="17 18" key="1">
    <citation type="journal article" date="2014" name="Nature">
        <title>An environmental bacterial taxon with a large and distinct metabolic repertoire.</title>
        <authorList>
            <person name="Wilson M.C."/>
            <person name="Mori T."/>
            <person name="Ruckert C."/>
            <person name="Uria A.R."/>
            <person name="Helf M.J."/>
            <person name="Takada K."/>
            <person name="Gernert C."/>
            <person name="Steffens U.A."/>
            <person name="Heycke N."/>
            <person name="Schmitt S."/>
            <person name="Rinke C."/>
            <person name="Helfrich E.J."/>
            <person name="Brachmann A.O."/>
            <person name="Gurgui C."/>
            <person name="Wakimoto T."/>
            <person name="Kracht M."/>
            <person name="Crusemann M."/>
            <person name="Hentschel U."/>
            <person name="Abe I."/>
            <person name="Matsunaga S."/>
            <person name="Kalinowski J."/>
            <person name="Takeyama H."/>
            <person name="Piel J."/>
        </authorList>
    </citation>
    <scope>NUCLEOTIDE SEQUENCE [LARGE SCALE GENOMIC DNA]</scope>
    <source>
        <strain evidence="18">TSY2</strain>
    </source>
</reference>
<protein>
    <recommendedName>
        <fullName evidence="3">histidine kinase</fullName>
        <ecNumber evidence="3">2.7.13.3</ecNumber>
    </recommendedName>
</protein>
<feature type="transmembrane region" description="Helical" evidence="14">
    <location>
        <begin position="12"/>
        <end position="29"/>
    </location>
</feature>
<evidence type="ECO:0000256" key="7">
    <source>
        <dbReference type="ARBA" id="ARBA00022692"/>
    </source>
</evidence>
<dbReference type="SUPFAM" id="SSF55785">
    <property type="entry name" value="PYP-like sensor domain (PAS domain)"/>
    <property type="match status" value="1"/>
</dbReference>
<dbReference type="InterPro" id="IPR029151">
    <property type="entry name" value="Sensor-like_sf"/>
</dbReference>
<evidence type="ECO:0000256" key="2">
    <source>
        <dbReference type="ARBA" id="ARBA00004651"/>
    </source>
</evidence>
<dbReference type="Gene3D" id="6.10.340.10">
    <property type="match status" value="1"/>
</dbReference>
<comment type="catalytic activity">
    <reaction evidence="1">
        <text>ATP + protein L-histidine = ADP + protein N-phospho-L-histidine.</text>
        <dbReference type="EC" id="2.7.13.3"/>
    </reaction>
</comment>
<dbReference type="PROSITE" id="PS50885">
    <property type="entry name" value="HAMP"/>
    <property type="match status" value="1"/>
</dbReference>
<feature type="transmembrane region" description="Helical" evidence="14">
    <location>
        <begin position="173"/>
        <end position="194"/>
    </location>
</feature>
<dbReference type="Proteomes" id="UP000019140">
    <property type="component" value="Unassembled WGS sequence"/>
</dbReference>
<evidence type="ECO:0000256" key="8">
    <source>
        <dbReference type="ARBA" id="ARBA00022741"/>
    </source>
</evidence>
<evidence type="ECO:0000256" key="4">
    <source>
        <dbReference type="ARBA" id="ARBA00022475"/>
    </source>
</evidence>
<dbReference type="Pfam" id="PF00672">
    <property type="entry name" value="HAMP"/>
    <property type="match status" value="1"/>
</dbReference>
<dbReference type="SMART" id="SM00304">
    <property type="entry name" value="HAMP"/>
    <property type="match status" value="1"/>
</dbReference>
<evidence type="ECO:0000256" key="12">
    <source>
        <dbReference type="ARBA" id="ARBA00023012"/>
    </source>
</evidence>
<feature type="domain" description="PAC" evidence="15">
    <location>
        <begin position="338"/>
        <end position="389"/>
    </location>
</feature>
<dbReference type="SUPFAM" id="SSF47384">
    <property type="entry name" value="Homodimeric domain of signal transducing histidine kinase"/>
    <property type="match status" value="1"/>
</dbReference>
<dbReference type="GO" id="GO:0006355">
    <property type="term" value="P:regulation of DNA-templated transcription"/>
    <property type="evidence" value="ECO:0007669"/>
    <property type="project" value="InterPro"/>
</dbReference>
<keyword evidence="13 14" id="KW-0472">Membrane</keyword>
<evidence type="ECO:0000256" key="14">
    <source>
        <dbReference type="SAM" id="Phobius"/>
    </source>
</evidence>
<organism evidence="17 18">
    <name type="scientific">Candidatus Entotheonella gemina</name>
    <dbReference type="NCBI Taxonomy" id="1429439"/>
    <lineage>
        <taxon>Bacteria</taxon>
        <taxon>Pseudomonadati</taxon>
        <taxon>Nitrospinota/Tectimicrobiota group</taxon>
        <taxon>Candidatus Tectimicrobiota</taxon>
        <taxon>Candidatus Entotheonellia</taxon>
        <taxon>Candidatus Entotheonellales</taxon>
        <taxon>Candidatus Entotheonellaceae</taxon>
        <taxon>Candidatus Entotheonella</taxon>
    </lineage>
</organism>
<keyword evidence="4" id="KW-1003">Cell membrane</keyword>
<dbReference type="InterPro" id="IPR003660">
    <property type="entry name" value="HAMP_dom"/>
</dbReference>
<comment type="caution">
    <text evidence="17">The sequence shown here is derived from an EMBL/GenBank/DDBJ whole genome shotgun (WGS) entry which is preliminary data.</text>
</comment>
<evidence type="ECO:0000256" key="13">
    <source>
        <dbReference type="ARBA" id="ARBA00023136"/>
    </source>
</evidence>
<keyword evidence="12" id="KW-0902">Two-component regulatory system</keyword>
<evidence type="ECO:0000259" key="15">
    <source>
        <dbReference type="PROSITE" id="PS50113"/>
    </source>
</evidence>
<dbReference type="NCBIfam" id="TIGR00229">
    <property type="entry name" value="sensory_box"/>
    <property type="match status" value="1"/>
</dbReference>
<evidence type="ECO:0000259" key="16">
    <source>
        <dbReference type="PROSITE" id="PS50885"/>
    </source>
</evidence>
<dbReference type="AlphaFoldDB" id="W4LCI3"/>
<dbReference type="Gene3D" id="3.30.450.20">
    <property type="entry name" value="PAS domain"/>
    <property type="match status" value="2"/>
</dbReference>
<dbReference type="GO" id="GO:0005524">
    <property type="term" value="F:ATP binding"/>
    <property type="evidence" value="ECO:0007669"/>
    <property type="project" value="UniProtKB-KW"/>
</dbReference>
<evidence type="ECO:0000256" key="9">
    <source>
        <dbReference type="ARBA" id="ARBA00022777"/>
    </source>
</evidence>
<proteinExistence type="predicted"/>
<dbReference type="CDD" id="cd06225">
    <property type="entry name" value="HAMP"/>
    <property type="match status" value="1"/>
</dbReference>
<dbReference type="Pfam" id="PF00989">
    <property type="entry name" value="PAS"/>
    <property type="match status" value="1"/>
</dbReference>
<evidence type="ECO:0000256" key="3">
    <source>
        <dbReference type="ARBA" id="ARBA00012438"/>
    </source>
</evidence>
<feature type="non-terminal residue" evidence="17">
    <location>
        <position position="454"/>
    </location>
</feature>
<dbReference type="SUPFAM" id="SSF158472">
    <property type="entry name" value="HAMP domain-like"/>
    <property type="match status" value="1"/>
</dbReference>
<evidence type="ECO:0000256" key="1">
    <source>
        <dbReference type="ARBA" id="ARBA00000085"/>
    </source>
</evidence>
<dbReference type="InterPro" id="IPR035965">
    <property type="entry name" value="PAS-like_dom_sf"/>
</dbReference>
<sequence>MPALGLKRKLSFAFAVLVLGLLISLLLVIENRYRTSIEAQVEKRGTTIAEHLAAVSRNSLMTYNWTALAQDVKNVSRDADVLYAIILQLDGKLAAHSEHSAVRSEFLPPDPVNQKAIESHRTLTQYVPRGLGGPGDYYDVAAPIFAPDEQKWGTVRVGLSLQDMRAEIRTTRLWIVLVGGIGGVLSLLAVTWLAGRIAAPIQDLTEGTQAIARGELQHVIPVRTQDEIAVLARNFNHMTSEVGKHRTALEKTNRELDQKVNELSVMANYNATILASMTSGLMTLDLDGLFEAMNETAETILGVRLSTLKGCHYSQLVSADSLFGQVIERALQSQAPINVPQLEFIRFDGLAVPLRLRTAMRHDQGQTFGLLVIFEDLSPVQELERRLRHADRLATVGQVTAGLAHEIKNPLTSVRAFVQLVRQKHNDAKFIEQFDRIVLHEVDRINSIIEELLA</sequence>
<dbReference type="EMBL" id="AZHX01002317">
    <property type="protein sequence ID" value="ETW95425.1"/>
    <property type="molecule type" value="Genomic_DNA"/>
</dbReference>
<dbReference type="InterPro" id="IPR033463">
    <property type="entry name" value="sCache_3"/>
</dbReference>
<dbReference type="GO" id="GO:0000155">
    <property type="term" value="F:phosphorelay sensor kinase activity"/>
    <property type="evidence" value="ECO:0007669"/>
    <property type="project" value="InterPro"/>
</dbReference>
<dbReference type="Pfam" id="PF17203">
    <property type="entry name" value="sCache_3_2"/>
    <property type="match status" value="1"/>
</dbReference>
<dbReference type="Gene3D" id="1.10.287.130">
    <property type="match status" value="1"/>
</dbReference>
<dbReference type="InterPro" id="IPR050398">
    <property type="entry name" value="HssS/ArlS-like"/>
</dbReference>
<keyword evidence="11 14" id="KW-1133">Transmembrane helix</keyword>